<evidence type="ECO:0000256" key="1">
    <source>
        <dbReference type="SAM" id="MobiDB-lite"/>
    </source>
</evidence>
<protein>
    <submittedName>
        <fullName evidence="2">Uncharacterized protein</fullName>
    </submittedName>
</protein>
<evidence type="ECO:0000313" key="2">
    <source>
        <dbReference type="EMBL" id="EOB15590.1"/>
    </source>
</evidence>
<proteinExistence type="predicted"/>
<sequence>MKIFNILIIIINIESSDKRTENVHLEENLSVLLHKLKENHSKTSVVFPFEKLKKQLIEIRNCLQKTIVMKTEKDNIYRTIVNELEDKLNCSMAIIEEHVFEDTMDQDDLQKPSDELKIELKALLDIFGKKIGEKSFEHQDNGNFKVEFIKQYEELFAYLENVSSEDFDLPKGKEFEKEVRRQLIILKKILNTHLNRTDLVQSEFAVFLKELDEKLDRLNKILQENCDGERQDNSNTSAYELKIQGELTSLCEFLHKSLNVDLKVQSESSKIQPNLHEKIASLVNFLTNPTSYKSENLTVHGVNPPPLVENSGVELVTSMQIPPGNTKTPLASTDSVPPQNPQIDHENSSINLHNNSVLTDSNGSIDDVEAENQHHIESNIQETLSSIEIEKSSEGPDLQTSPITHHSDTNLTPVNLSQETLILLPGLELQDQPSKNNSSLEFSPENLSIVAKDTKDELEPKKNIQDKNMTTSKKSLQEEDPQVLLIKTKDKTILKSQQNVNSNDAIQGA</sequence>
<dbReference type="VEuPathDB" id="MicrosporidiaDB:NBO_2g0081"/>
<name>R0MMX3_NOSB1</name>
<keyword evidence="3" id="KW-1185">Reference proteome</keyword>
<gene>
    <name evidence="2" type="ORF">NBO_2g0081</name>
</gene>
<accession>R0MMX3</accession>
<reference evidence="2 3" key="1">
    <citation type="journal article" date="2013" name="BMC Genomics">
        <title>Comparative genomics of parasitic silkworm microsporidia reveal an association between genome expansion and host adaptation.</title>
        <authorList>
            <person name="Pan G."/>
            <person name="Xu J."/>
            <person name="Li T."/>
            <person name="Xia Q."/>
            <person name="Liu S.L."/>
            <person name="Zhang G."/>
            <person name="Li S."/>
            <person name="Li C."/>
            <person name="Liu H."/>
            <person name="Yang L."/>
            <person name="Liu T."/>
            <person name="Zhang X."/>
            <person name="Wu Z."/>
            <person name="Fan W."/>
            <person name="Dang X."/>
            <person name="Xiang H."/>
            <person name="Tao M."/>
            <person name="Li Y."/>
            <person name="Hu J."/>
            <person name="Li Z."/>
            <person name="Lin L."/>
            <person name="Luo J."/>
            <person name="Geng L."/>
            <person name="Wang L."/>
            <person name="Long M."/>
            <person name="Wan Y."/>
            <person name="He N."/>
            <person name="Zhang Z."/>
            <person name="Lu C."/>
            <person name="Keeling P.J."/>
            <person name="Wang J."/>
            <person name="Xiang Z."/>
            <person name="Zhou Z."/>
        </authorList>
    </citation>
    <scope>NUCLEOTIDE SEQUENCE [LARGE SCALE GENOMIC DNA]</scope>
    <source>
        <strain evidence="3">CQ1 / CVCC 102059</strain>
    </source>
</reference>
<feature type="compositionally biased region" description="Polar residues" evidence="1">
    <location>
        <begin position="348"/>
        <end position="364"/>
    </location>
</feature>
<dbReference type="Proteomes" id="UP000016927">
    <property type="component" value="Unassembled WGS sequence"/>
</dbReference>
<dbReference type="AlphaFoldDB" id="R0MMX3"/>
<feature type="compositionally biased region" description="Polar residues" evidence="1">
    <location>
        <begin position="398"/>
        <end position="412"/>
    </location>
</feature>
<feature type="compositionally biased region" description="Basic and acidic residues" evidence="1">
    <location>
        <begin position="452"/>
        <end position="465"/>
    </location>
</feature>
<feature type="region of interest" description="Disordered" evidence="1">
    <location>
        <begin position="391"/>
        <end position="412"/>
    </location>
</feature>
<feature type="compositionally biased region" description="Polar residues" evidence="1">
    <location>
        <begin position="319"/>
        <end position="337"/>
    </location>
</feature>
<dbReference type="HOGENOM" id="CLU_535383_0_0_1"/>
<evidence type="ECO:0000313" key="3">
    <source>
        <dbReference type="Proteomes" id="UP000016927"/>
    </source>
</evidence>
<dbReference type="EMBL" id="KB908910">
    <property type="protein sequence ID" value="EOB15590.1"/>
    <property type="molecule type" value="Genomic_DNA"/>
</dbReference>
<organism evidence="2 3">
    <name type="scientific">Nosema bombycis (strain CQ1 / CVCC 102059)</name>
    <name type="common">Microsporidian parasite</name>
    <name type="synonym">Pebrine of silkworm</name>
    <dbReference type="NCBI Taxonomy" id="578461"/>
    <lineage>
        <taxon>Eukaryota</taxon>
        <taxon>Fungi</taxon>
        <taxon>Fungi incertae sedis</taxon>
        <taxon>Microsporidia</taxon>
        <taxon>Nosematidae</taxon>
        <taxon>Nosema</taxon>
    </lineage>
</organism>
<feature type="region of interest" description="Disordered" evidence="1">
    <location>
        <begin position="451"/>
        <end position="479"/>
    </location>
</feature>
<feature type="region of interest" description="Disordered" evidence="1">
    <location>
        <begin position="319"/>
        <end position="364"/>
    </location>
</feature>